<evidence type="ECO:0000256" key="4">
    <source>
        <dbReference type="PROSITE-ProRule" id="PRU00050"/>
    </source>
</evidence>
<dbReference type="eggNOG" id="COG2201">
    <property type="taxonomic scope" value="Bacteria"/>
</dbReference>
<dbReference type="EC" id="3.1.1.61" evidence="2"/>
<evidence type="ECO:0000313" key="7">
    <source>
        <dbReference type="Proteomes" id="UP000004121"/>
    </source>
</evidence>
<dbReference type="SUPFAM" id="SSF52738">
    <property type="entry name" value="Methylesterase CheB, C-terminal domain"/>
    <property type="match status" value="1"/>
</dbReference>
<dbReference type="PROSITE" id="PS50122">
    <property type="entry name" value="CHEB"/>
    <property type="match status" value="1"/>
</dbReference>
<dbReference type="HOGENOM" id="CLU_000445_51_2_9"/>
<evidence type="ECO:0000256" key="1">
    <source>
        <dbReference type="ARBA" id="ARBA00022801"/>
    </source>
</evidence>
<feature type="active site" evidence="4">
    <location>
        <position position="58"/>
    </location>
</feature>
<dbReference type="InterPro" id="IPR035909">
    <property type="entry name" value="CheB_C"/>
</dbReference>
<dbReference type="Gene3D" id="3.40.50.180">
    <property type="entry name" value="Methylesterase CheB, C-terminal domain"/>
    <property type="match status" value="1"/>
</dbReference>
<gene>
    <name evidence="6" type="primary">cheB</name>
    <name evidence="6" type="ORF">HMPREF6123_1583</name>
</gene>
<evidence type="ECO:0000256" key="3">
    <source>
        <dbReference type="ARBA" id="ARBA00048267"/>
    </source>
</evidence>
<evidence type="ECO:0000256" key="2">
    <source>
        <dbReference type="ARBA" id="ARBA00039140"/>
    </source>
</evidence>
<keyword evidence="4" id="KW-0145">Chemotaxis</keyword>
<feature type="active site" evidence="4">
    <location>
        <position position="32"/>
    </location>
</feature>
<dbReference type="EMBL" id="ACKX01000161">
    <property type="protein sequence ID" value="EEJ51136.1"/>
    <property type="molecule type" value="Genomic_DNA"/>
</dbReference>
<comment type="caution">
    <text evidence="6">The sequence shown here is derived from an EMBL/GenBank/DDBJ whole genome shotgun (WGS) entry which is preliminary data.</text>
</comment>
<reference evidence="6 7" key="1">
    <citation type="submission" date="2009-04" db="EMBL/GenBank/DDBJ databases">
        <authorList>
            <person name="Qin X."/>
            <person name="Bachman B."/>
            <person name="Battles P."/>
            <person name="Bell A."/>
            <person name="Bess C."/>
            <person name="Bickham C."/>
            <person name="Chaboub L."/>
            <person name="Chen D."/>
            <person name="Coyle M."/>
            <person name="Deiros D.R."/>
            <person name="Dinh H."/>
            <person name="Forbes L."/>
            <person name="Fowler G."/>
            <person name="Francisco L."/>
            <person name="Fu Q."/>
            <person name="Gubbala S."/>
            <person name="Hale W."/>
            <person name="Han Y."/>
            <person name="Hemphill L."/>
            <person name="Highlander S.K."/>
            <person name="Hirani K."/>
            <person name="Hogues M."/>
            <person name="Jackson L."/>
            <person name="Jakkamsetti A."/>
            <person name="Javaid M."/>
            <person name="Jiang H."/>
            <person name="Korchina V."/>
            <person name="Kovar C."/>
            <person name="Lara F."/>
            <person name="Lee S."/>
            <person name="Mata R."/>
            <person name="Mathew T."/>
            <person name="Moen C."/>
            <person name="Morales K."/>
            <person name="Munidasa M."/>
            <person name="Nazareth L."/>
            <person name="Ngo R."/>
            <person name="Nguyen L."/>
            <person name="Okwuonu G."/>
            <person name="Ongeri F."/>
            <person name="Patil S."/>
            <person name="Petrosino J."/>
            <person name="Pham C."/>
            <person name="Pham P."/>
            <person name="Pu L.-L."/>
            <person name="Puazo M."/>
            <person name="Raj R."/>
            <person name="Reid J."/>
            <person name="Rouhana J."/>
            <person name="Saada N."/>
            <person name="Shang Y."/>
            <person name="Simmons D."/>
            <person name="Thornton R."/>
            <person name="Warren J."/>
            <person name="Weissenberger G."/>
            <person name="Zhang J."/>
            <person name="Zhang L."/>
            <person name="Zhou C."/>
            <person name="Zhu D."/>
            <person name="Muzny D."/>
            <person name="Worley K."/>
            <person name="Gibbs R."/>
        </authorList>
    </citation>
    <scope>NUCLEOTIDE SEQUENCE [LARGE SCALE GENOMIC DNA]</scope>
    <source>
        <strain evidence="6 7">F0268</strain>
    </source>
</reference>
<dbReference type="PANTHER" id="PTHR42872:SF6">
    <property type="entry name" value="PROTEIN-GLUTAMATE METHYLESTERASE_PROTEIN-GLUTAMINE GLUTAMINASE"/>
    <property type="match status" value="1"/>
</dbReference>
<evidence type="ECO:0000259" key="5">
    <source>
        <dbReference type="PROSITE" id="PS50122"/>
    </source>
</evidence>
<evidence type="ECO:0000313" key="6">
    <source>
        <dbReference type="EMBL" id="EEJ51136.1"/>
    </source>
</evidence>
<protein>
    <recommendedName>
        <fullName evidence="2">protein-glutamate methylesterase</fullName>
        <ecNumber evidence="2">3.1.1.61</ecNumber>
    </recommendedName>
</protein>
<sequence>MLYYPQNIYFVGKKMEYQDQKQHIELIAMGASTGGTEALLAVLKELPGNLPPIVITQHMPPVFTEMYAERLNRLCAMEVREAKDGDELYSGLCLIAPGGLQMRVHKDVLGARVSCTEEEKVSGHCPSVDVLFRSVAEQYEASAIGILLTGMGKDGAKGLLAMHEQGAYTLGQDEKSSVVYGMPMEAYKLGAVSQQGNLEQIPQYLLQRLRFS</sequence>
<keyword evidence="1 4" id="KW-0378">Hydrolase</keyword>
<organism evidence="6 7">
    <name type="scientific">Oribacterium sinus F0268</name>
    <dbReference type="NCBI Taxonomy" id="585501"/>
    <lineage>
        <taxon>Bacteria</taxon>
        <taxon>Bacillati</taxon>
        <taxon>Bacillota</taxon>
        <taxon>Clostridia</taxon>
        <taxon>Lachnospirales</taxon>
        <taxon>Lachnospiraceae</taxon>
        <taxon>Oribacterium</taxon>
    </lineage>
</organism>
<dbReference type="AlphaFoldDB" id="C2KYL4"/>
<dbReference type="Proteomes" id="UP000004121">
    <property type="component" value="Unassembled WGS sequence"/>
</dbReference>
<dbReference type="GO" id="GO:0005737">
    <property type="term" value="C:cytoplasm"/>
    <property type="evidence" value="ECO:0007669"/>
    <property type="project" value="InterPro"/>
</dbReference>
<feature type="active site" evidence="4">
    <location>
        <position position="154"/>
    </location>
</feature>
<keyword evidence="7" id="KW-1185">Reference proteome</keyword>
<accession>C2KYL4</accession>
<dbReference type="GO" id="GO:0008984">
    <property type="term" value="F:protein-glutamate methylesterase activity"/>
    <property type="evidence" value="ECO:0007669"/>
    <property type="project" value="UniProtKB-EC"/>
</dbReference>
<dbReference type="FunCoup" id="C2KYL4">
    <property type="interactions" value="135"/>
</dbReference>
<comment type="catalytic activity">
    <reaction evidence="3">
        <text>[protein]-L-glutamate 5-O-methyl ester + H2O = L-glutamyl-[protein] + methanol + H(+)</text>
        <dbReference type="Rhea" id="RHEA:23236"/>
        <dbReference type="Rhea" id="RHEA-COMP:10208"/>
        <dbReference type="Rhea" id="RHEA-COMP:10311"/>
        <dbReference type="ChEBI" id="CHEBI:15377"/>
        <dbReference type="ChEBI" id="CHEBI:15378"/>
        <dbReference type="ChEBI" id="CHEBI:17790"/>
        <dbReference type="ChEBI" id="CHEBI:29973"/>
        <dbReference type="ChEBI" id="CHEBI:82795"/>
        <dbReference type="EC" id="3.1.1.61"/>
    </reaction>
</comment>
<dbReference type="Pfam" id="PF01339">
    <property type="entry name" value="CheB_methylest"/>
    <property type="match status" value="1"/>
</dbReference>
<dbReference type="STRING" id="585501.HMPREF6123_1583"/>
<proteinExistence type="predicted"/>
<name>C2KYL4_9FIRM</name>
<dbReference type="GO" id="GO:0006935">
    <property type="term" value="P:chemotaxis"/>
    <property type="evidence" value="ECO:0007669"/>
    <property type="project" value="UniProtKB-UniRule"/>
</dbReference>
<dbReference type="CDD" id="cd16432">
    <property type="entry name" value="CheB_Rec"/>
    <property type="match status" value="1"/>
</dbReference>
<dbReference type="InParanoid" id="C2KYL4"/>
<dbReference type="PANTHER" id="PTHR42872">
    <property type="entry name" value="PROTEIN-GLUTAMATE METHYLESTERASE/PROTEIN-GLUTAMINE GLUTAMINASE"/>
    <property type="match status" value="1"/>
</dbReference>
<dbReference type="InterPro" id="IPR000673">
    <property type="entry name" value="Sig_transdc_resp-reg_Me-estase"/>
</dbReference>
<feature type="domain" description="CheB-type methylesterase" evidence="5">
    <location>
        <begin position="25"/>
        <end position="212"/>
    </location>
</feature>
<dbReference type="GO" id="GO:0000156">
    <property type="term" value="F:phosphorelay response regulator activity"/>
    <property type="evidence" value="ECO:0007669"/>
    <property type="project" value="InterPro"/>
</dbReference>